<keyword evidence="1" id="KW-1133">Transmembrane helix</keyword>
<dbReference type="EMBL" id="CAADRP010002040">
    <property type="protein sequence ID" value="VFU59373.1"/>
    <property type="molecule type" value="Genomic_DNA"/>
</dbReference>
<gene>
    <name evidence="2" type="ORF">SVIM_LOCUS437386</name>
</gene>
<organism evidence="2">
    <name type="scientific">Salix viminalis</name>
    <name type="common">Common osier</name>
    <name type="synonym">Basket willow</name>
    <dbReference type="NCBI Taxonomy" id="40686"/>
    <lineage>
        <taxon>Eukaryota</taxon>
        <taxon>Viridiplantae</taxon>
        <taxon>Streptophyta</taxon>
        <taxon>Embryophyta</taxon>
        <taxon>Tracheophyta</taxon>
        <taxon>Spermatophyta</taxon>
        <taxon>Magnoliopsida</taxon>
        <taxon>eudicotyledons</taxon>
        <taxon>Gunneridae</taxon>
        <taxon>Pentapetalae</taxon>
        <taxon>rosids</taxon>
        <taxon>fabids</taxon>
        <taxon>Malpighiales</taxon>
        <taxon>Salicaceae</taxon>
        <taxon>Saliceae</taxon>
        <taxon>Salix</taxon>
    </lineage>
</organism>
<keyword evidence="1" id="KW-0812">Transmembrane</keyword>
<protein>
    <submittedName>
        <fullName evidence="2">Uncharacterized protein</fullName>
    </submittedName>
</protein>
<evidence type="ECO:0000313" key="2">
    <source>
        <dbReference type="EMBL" id="VFU59373.1"/>
    </source>
</evidence>
<keyword evidence="1" id="KW-0472">Membrane</keyword>
<accession>A0A6N2MYG7</accession>
<dbReference type="AlphaFoldDB" id="A0A6N2MYG7"/>
<sequence length="83" mass="9795">MTLSCVTQVEQILYFLHLDVHLLCFWFITHSSLNLLKLHIGYQILGFLDYLSGYHSLWREFFLLLEDRPIILSISACYQEGLT</sequence>
<proteinExistence type="predicted"/>
<reference evidence="2" key="1">
    <citation type="submission" date="2019-03" db="EMBL/GenBank/DDBJ databases">
        <authorList>
            <person name="Mank J."/>
            <person name="Almeida P."/>
        </authorList>
    </citation>
    <scope>NUCLEOTIDE SEQUENCE</scope>
    <source>
        <strain evidence="2">78183</strain>
    </source>
</reference>
<feature type="transmembrane region" description="Helical" evidence="1">
    <location>
        <begin position="12"/>
        <end position="28"/>
    </location>
</feature>
<name>A0A6N2MYG7_SALVM</name>
<evidence type="ECO:0000256" key="1">
    <source>
        <dbReference type="SAM" id="Phobius"/>
    </source>
</evidence>